<sequence>METQTADLGRGGSSQNPDKRKTGGHGPALADEIEHLLPTPRASDGSKGSPNQRYRNGSLTLASTAAQLAASQASTQASALTLLPTPTSADAHGGAGTTPKRKGGMNLRTAVTHLPNGGAPTSRPSADGST</sequence>
<gene>
    <name evidence="2" type="ORF">ACFQVC_12805</name>
</gene>
<evidence type="ECO:0000313" key="2">
    <source>
        <dbReference type="EMBL" id="MFC7305098.1"/>
    </source>
</evidence>
<proteinExistence type="predicted"/>
<organism evidence="2 3">
    <name type="scientific">Streptomyces monticola</name>
    <dbReference type="NCBI Taxonomy" id="2666263"/>
    <lineage>
        <taxon>Bacteria</taxon>
        <taxon>Bacillati</taxon>
        <taxon>Actinomycetota</taxon>
        <taxon>Actinomycetes</taxon>
        <taxon>Kitasatosporales</taxon>
        <taxon>Streptomycetaceae</taxon>
        <taxon>Streptomyces</taxon>
    </lineage>
</organism>
<keyword evidence="3" id="KW-1185">Reference proteome</keyword>
<reference evidence="3" key="1">
    <citation type="journal article" date="2019" name="Int. J. Syst. Evol. Microbiol.">
        <title>The Global Catalogue of Microorganisms (GCM) 10K type strain sequencing project: providing services to taxonomists for standard genome sequencing and annotation.</title>
        <authorList>
            <consortium name="The Broad Institute Genomics Platform"/>
            <consortium name="The Broad Institute Genome Sequencing Center for Infectious Disease"/>
            <person name="Wu L."/>
            <person name="Ma J."/>
        </authorList>
    </citation>
    <scope>NUCLEOTIDE SEQUENCE [LARGE SCALE GENOMIC DNA]</scope>
    <source>
        <strain evidence="3">SYNS20</strain>
    </source>
</reference>
<feature type="region of interest" description="Disordered" evidence="1">
    <location>
        <begin position="82"/>
        <end position="130"/>
    </location>
</feature>
<dbReference type="Proteomes" id="UP001596523">
    <property type="component" value="Unassembled WGS sequence"/>
</dbReference>
<protein>
    <submittedName>
        <fullName evidence="2">Uncharacterized protein</fullName>
    </submittedName>
</protein>
<dbReference type="EMBL" id="JBHTCF010000004">
    <property type="protein sequence ID" value="MFC7305098.1"/>
    <property type="molecule type" value="Genomic_DNA"/>
</dbReference>
<evidence type="ECO:0000256" key="1">
    <source>
        <dbReference type="SAM" id="MobiDB-lite"/>
    </source>
</evidence>
<dbReference type="RefSeq" id="WP_381830582.1">
    <property type="nucleotide sequence ID" value="NZ_JBHTCF010000004.1"/>
</dbReference>
<comment type="caution">
    <text evidence="2">The sequence shown here is derived from an EMBL/GenBank/DDBJ whole genome shotgun (WGS) entry which is preliminary data.</text>
</comment>
<accession>A0ABW2JGA8</accession>
<name>A0ABW2JGA8_9ACTN</name>
<feature type="region of interest" description="Disordered" evidence="1">
    <location>
        <begin position="1"/>
        <end position="59"/>
    </location>
</feature>
<feature type="compositionally biased region" description="Polar residues" evidence="1">
    <location>
        <begin position="46"/>
        <end position="57"/>
    </location>
</feature>
<evidence type="ECO:0000313" key="3">
    <source>
        <dbReference type="Proteomes" id="UP001596523"/>
    </source>
</evidence>